<protein>
    <submittedName>
        <fullName evidence="2">Uncharacterized protein</fullName>
    </submittedName>
</protein>
<organism evidence="2 3">
    <name type="scientific">Trichonephila clavata</name>
    <name type="common">Joro spider</name>
    <name type="synonym">Nephila clavata</name>
    <dbReference type="NCBI Taxonomy" id="2740835"/>
    <lineage>
        <taxon>Eukaryota</taxon>
        <taxon>Metazoa</taxon>
        <taxon>Ecdysozoa</taxon>
        <taxon>Arthropoda</taxon>
        <taxon>Chelicerata</taxon>
        <taxon>Arachnida</taxon>
        <taxon>Araneae</taxon>
        <taxon>Araneomorphae</taxon>
        <taxon>Entelegynae</taxon>
        <taxon>Araneoidea</taxon>
        <taxon>Nephilidae</taxon>
        <taxon>Trichonephila</taxon>
    </lineage>
</organism>
<keyword evidence="1" id="KW-0812">Transmembrane</keyword>
<dbReference type="OrthoDB" id="6413831at2759"/>
<proteinExistence type="predicted"/>
<evidence type="ECO:0000256" key="1">
    <source>
        <dbReference type="SAM" id="Phobius"/>
    </source>
</evidence>
<keyword evidence="1" id="KW-0472">Membrane</keyword>
<keyword evidence="1" id="KW-1133">Transmembrane helix</keyword>
<comment type="caution">
    <text evidence="2">The sequence shown here is derived from an EMBL/GenBank/DDBJ whole genome shotgun (WGS) entry which is preliminary data.</text>
</comment>
<dbReference type="AlphaFoldDB" id="A0A8X6KMU0"/>
<feature type="transmembrane region" description="Helical" evidence="1">
    <location>
        <begin position="15"/>
        <end position="36"/>
    </location>
</feature>
<dbReference type="EMBL" id="BMAO01012021">
    <property type="protein sequence ID" value="GFQ78411.1"/>
    <property type="molecule type" value="Genomic_DNA"/>
</dbReference>
<dbReference type="Proteomes" id="UP000887116">
    <property type="component" value="Unassembled WGS sequence"/>
</dbReference>
<reference evidence="2" key="1">
    <citation type="submission" date="2020-07" db="EMBL/GenBank/DDBJ databases">
        <title>Multicomponent nature underlies the extraordinary mechanical properties of spider dragline silk.</title>
        <authorList>
            <person name="Kono N."/>
            <person name="Nakamura H."/>
            <person name="Mori M."/>
            <person name="Yoshida Y."/>
            <person name="Ohtoshi R."/>
            <person name="Malay A.D."/>
            <person name="Moran D.A.P."/>
            <person name="Tomita M."/>
            <person name="Numata K."/>
            <person name="Arakawa K."/>
        </authorList>
    </citation>
    <scope>NUCLEOTIDE SEQUENCE</scope>
</reference>
<accession>A0A8X6KMU0</accession>
<keyword evidence="3" id="KW-1185">Reference proteome</keyword>
<name>A0A8X6KMU0_TRICU</name>
<feature type="transmembrane region" description="Helical" evidence="1">
    <location>
        <begin position="171"/>
        <end position="188"/>
    </location>
</feature>
<feature type="transmembrane region" description="Helical" evidence="1">
    <location>
        <begin position="137"/>
        <end position="159"/>
    </location>
</feature>
<evidence type="ECO:0000313" key="3">
    <source>
        <dbReference type="Proteomes" id="UP000887116"/>
    </source>
</evidence>
<feature type="transmembrane region" description="Helical" evidence="1">
    <location>
        <begin position="250"/>
        <end position="268"/>
    </location>
</feature>
<gene>
    <name evidence="2" type="primary">AVEN_162839_1</name>
    <name evidence="2" type="ORF">TNCT_695671</name>
</gene>
<sequence length="274" mass="31542">MKQRDESEARYNKRIIIIILLFPGIFAAAFLIAVFIEPSDTIENFWLLGRRQQNCSVARAVFMFMGMITYFSEKFLLLSLLCFVYVTFSKKLARSIRIQIEIMKKTYPTHEFPSSVKVFHLVVQCCRFFNDSIKVSVFLILCMFFTEIYVTLGLAFGVARLPFLPHIVESVLTFVYCSALITCLILALSDVPTALEEAATVFHDQYREELLKLNIINEYNVQRLTLLKALSEINPIYITVWDTFRVDKSLLLNSFGCTLTFGILIMQIKAADNL</sequence>
<feature type="transmembrane region" description="Helical" evidence="1">
    <location>
        <begin position="56"/>
        <end position="88"/>
    </location>
</feature>
<evidence type="ECO:0000313" key="2">
    <source>
        <dbReference type="EMBL" id="GFQ78411.1"/>
    </source>
</evidence>